<accession>A0A5B7U162</accession>
<dbReference type="InterPro" id="IPR027417">
    <property type="entry name" value="P-loop_NTPase"/>
</dbReference>
<gene>
    <name evidence="2" type="ORF">FF125_20730</name>
</gene>
<dbReference type="InterPro" id="IPR038726">
    <property type="entry name" value="PDDEXK_AddAB-type"/>
</dbReference>
<dbReference type="EMBL" id="CP040749">
    <property type="protein sequence ID" value="QCX40747.1"/>
    <property type="molecule type" value="Genomic_DNA"/>
</dbReference>
<dbReference type="SUPFAM" id="SSF52980">
    <property type="entry name" value="Restriction endonuclease-like"/>
    <property type="match status" value="1"/>
</dbReference>
<protein>
    <submittedName>
        <fullName evidence="2">PD-(D/E)XK nuclease family protein</fullName>
    </submittedName>
</protein>
<dbReference type="KEGG" id="fbe:FF125_20730"/>
<organism evidence="2 3">
    <name type="scientific">Aureibaculum algae</name>
    <dbReference type="NCBI Taxonomy" id="2584122"/>
    <lineage>
        <taxon>Bacteria</taxon>
        <taxon>Pseudomonadati</taxon>
        <taxon>Bacteroidota</taxon>
        <taxon>Flavobacteriia</taxon>
        <taxon>Flavobacteriales</taxon>
        <taxon>Flavobacteriaceae</taxon>
        <taxon>Aureibaculum</taxon>
    </lineage>
</organism>
<keyword evidence="3" id="KW-1185">Reference proteome</keyword>
<name>A0A5B7U162_9FLAO</name>
<dbReference type="Pfam" id="PF12705">
    <property type="entry name" value="PDDEXK_1"/>
    <property type="match status" value="1"/>
</dbReference>
<dbReference type="InterPro" id="IPR011604">
    <property type="entry name" value="PDDEXK-like_dom_sf"/>
</dbReference>
<feature type="domain" description="PD-(D/E)XK endonuclease-like" evidence="1">
    <location>
        <begin position="639"/>
        <end position="900"/>
    </location>
</feature>
<reference evidence="2 3" key="1">
    <citation type="submission" date="2019-05" db="EMBL/GenBank/DDBJ databases">
        <title>Algicella ahnfeltiae gen. nov., sp. nov., a novel marine bacterium of the family Flavobacteriaceae isolated from a red alga.</title>
        <authorList>
            <person name="Nedashkovskaya O.I."/>
            <person name="Kukhlevskiy A.D."/>
            <person name="Kim S.-G."/>
            <person name="Zhukova N.V."/>
            <person name="Mikhailov V.V."/>
        </authorList>
    </citation>
    <scope>NUCLEOTIDE SEQUENCE [LARGE SCALE GENOMIC DNA]</scope>
    <source>
        <strain evidence="2 3">10Alg115</strain>
    </source>
</reference>
<evidence type="ECO:0000313" key="3">
    <source>
        <dbReference type="Proteomes" id="UP000306229"/>
    </source>
</evidence>
<dbReference type="SUPFAM" id="SSF52540">
    <property type="entry name" value="P-loop containing nucleoside triphosphate hydrolases"/>
    <property type="match status" value="1"/>
</dbReference>
<dbReference type="OrthoDB" id="9762792at2"/>
<dbReference type="RefSeq" id="WP_138951990.1">
    <property type="nucleotide sequence ID" value="NZ_CP040749.1"/>
</dbReference>
<evidence type="ECO:0000259" key="1">
    <source>
        <dbReference type="Pfam" id="PF12705"/>
    </source>
</evidence>
<proteinExistence type="predicted"/>
<evidence type="ECO:0000313" key="2">
    <source>
        <dbReference type="EMBL" id="QCX40747.1"/>
    </source>
</evidence>
<dbReference type="Gene3D" id="3.90.320.10">
    <property type="match status" value="1"/>
</dbReference>
<dbReference type="Proteomes" id="UP000306229">
    <property type="component" value="Chromosome"/>
</dbReference>
<sequence length="910" mass="105489">MQSFLDRVVIDILSKTEDSTDLTFVLPSKRAGIFLKNILKSKLKKATILPKIISIEEFIEELSGINAIDSTTLLFEFYSVYIASTEEAKVESFENFTKWAPLLLQDFNEIDRHLVDAKHLFSYLTDIKRIETLLKGEQKTDLILNQVKFYEKFESYYDRLYSYLIESKIAYQGLQYREAAENIEWYINNSSDKLVLVGFNALNKAEEKIFKGLLDSDIATIYWDIDAFFIKNNPQVATFINRYKSDWNYFEKNDFHWTCNEFSNKKNIKIIGTPKDISQIKYAGEILREISNTSNNFSDTALVLAEESMLGASLNSLPNEVKSVNITMGYELKNIPLGNLFDYLFKLQIHHKNGAFYYKEVISVLNHPQVKSLFKTPEIIDRLLYNIAANNFTYLSKSSLLKLADNNSEYKELSFLFENWKNDANVAVDYCIRFIELARENESLNSLEKEYLFRFYTIFQQLLNLNEKFGHITDIKTLNVFYNQMLKSEKLSFQGEPLSGLQVMGVLETRVLDFKNIIITSVNEGVLPGGKSDNSFIPFDIKQEVGLPTYKEKDAIFAYHFFRLIQRAENIYAIYNTEADSYGSGEQSRFLTQLEIFKKDEVEKLVVAPDVVKTNFEFKEIKKDEFVNDELKTLANKGFSASTLTNYILNPLEFYNQKILRIREIEEVEETIAANTLGTIIHKTLEAFYEPYINEILKEEHLLQMKSKVASEVQKWFNQVYNNGNISTGKNLLVYNVAKQFVNNFLKQELKLVKQGDNLKVLALEKKLELEIEIDGINFPIKLVGEADRIDELNGTLRIVDYKTGKVLQNDLNINDWSQITKDYKKHSKSFQVLFYALLYSKSENLDIDKQPLESGIISFKNLKAGFLKVNKSLVTQKDIELFENELKRLLLEIFDVNISILEKESPFTN</sequence>
<dbReference type="AlphaFoldDB" id="A0A5B7U162"/>
<dbReference type="InterPro" id="IPR011335">
    <property type="entry name" value="Restrct_endonuc-II-like"/>
</dbReference>